<dbReference type="AlphaFoldDB" id="A0A839UGR0"/>
<protein>
    <submittedName>
        <fullName evidence="8">FMN-dependent oxidoreductase (Nitrilotriacetate monooxygenase family)</fullName>
    </submittedName>
</protein>
<dbReference type="PANTHER" id="PTHR30011:SF16">
    <property type="entry name" value="C2H2 FINGER DOMAIN TRANSCRIPTION FACTOR (EUROFUNG)-RELATED"/>
    <property type="match status" value="1"/>
</dbReference>
<keyword evidence="4 8" id="KW-0503">Monooxygenase</keyword>
<dbReference type="InterPro" id="IPR036661">
    <property type="entry name" value="Luciferase-like_sf"/>
</dbReference>
<keyword evidence="9" id="KW-1185">Reference proteome</keyword>
<organism evidence="8 9">
    <name type="scientific">Phyllobacterium trifolii</name>
    <dbReference type="NCBI Taxonomy" id="300193"/>
    <lineage>
        <taxon>Bacteria</taxon>
        <taxon>Pseudomonadati</taxon>
        <taxon>Pseudomonadota</taxon>
        <taxon>Alphaproteobacteria</taxon>
        <taxon>Hyphomicrobiales</taxon>
        <taxon>Phyllobacteriaceae</taxon>
        <taxon>Phyllobacterium</taxon>
    </lineage>
</organism>
<evidence type="ECO:0000256" key="6">
    <source>
        <dbReference type="PIRSR" id="PIRSR000337-1"/>
    </source>
</evidence>
<dbReference type="GO" id="GO:0004497">
    <property type="term" value="F:monooxygenase activity"/>
    <property type="evidence" value="ECO:0007669"/>
    <property type="project" value="UniProtKB-KW"/>
</dbReference>
<keyword evidence="3" id="KW-0560">Oxidoreductase</keyword>
<evidence type="ECO:0000313" key="9">
    <source>
        <dbReference type="Proteomes" id="UP000554520"/>
    </source>
</evidence>
<dbReference type="NCBIfam" id="TIGR03860">
    <property type="entry name" value="FMN_nitrolo"/>
    <property type="match status" value="1"/>
</dbReference>
<dbReference type="SUPFAM" id="SSF51679">
    <property type="entry name" value="Bacterial luciferase-like"/>
    <property type="match status" value="1"/>
</dbReference>
<feature type="binding site" evidence="6">
    <location>
        <position position="149"/>
    </location>
    <ligand>
        <name>FMN</name>
        <dbReference type="ChEBI" id="CHEBI:58210"/>
    </ligand>
</feature>
<evidence type="ECO:0000313" key="8">
    <source>
        <dbReference type="EMBL" id="MBB3149004.1"/>
    </source>
</evidence>
<dbReference type="EMBL" id="JACHXN010000025">
    <property type="protein sequence ID" value="MBB3149004.1"/>
    <property type="molecule type" value="Genomic_DNA"/>
</dbReference>
<comment type="similarity">
    <text evidence="5">Belongs to the NtaA/SnaA/DszA monooxygenase family.</text>
</comment>
<dbReference type="Gene3D" id="3.20.20.30">
    <property type="entry name" value="Luciferase-like domain"/>
    <property type="match status" value="1"/>
</dbReference>
<gene>
    <name evidence="8" type="ORF">FHS21_005452</name>
</gene>
<feature type="binding site" evidence="6">
    <location>
        <position position="153"/>
    </location>
    <ligand>
        <name>FMN</name>
        <dbReference type="ChEBI" id="CHEBI:58210"/>
    </ligand>
</feature>
<dbReference type="CDD" id="cd01095">
    <property type="entry name" value="Nitrilotriacetate_monoxgenase"/>
    <property type="match status" value="1"/>
</dbReference>
<dbReference type="PANTHER" id="PTHR30011">
    <property type="entry name" value="ALKANESULFONATE MONOOXYGENASE-RELATED"/>
    <property type="match status" value="1"/>
</dbReference>
<dbReference type="PIRSF" id="PIRSF000337">
    <property type="entry name" value="NTA_MOA"/>
    <property type="match status" value="1"/>
</dbReference>
<evidence type="ECO:0000256" key="4">
    <source>
        <dbReference type="ARBA" id="ARBA00023033"/>
    </source>
</evidence>
<reference evidence="8 9" key="1">
    <citation type="submission" date="2020-08" db="EMBL/GenBank/DDBJ databases">
        <title>Genomic Encyclopedia of Type Strains, Phase III (KMG-III): the genomes of soil and plant-associated and newly described type strains.</title>
        <authorList>
            <person name="Whitman W."/>
        </authorList>
    </citation>
    <scope>NUCLEOTIDE SEQUENCE [LARGE SCALE GENOMIC DNA]</scope>
    <source>
        <strain evidence="8 9">CECT 7015</strain>
    </source>
</reference>
<dbReference type="RefSeq" id="WP_112531766.1">
    <property type="nucleotide sequence ID" value="NZ_JACHXN010000025.1"/>
</dbReference>
<evidence type="ECO:0000259" key="7">
    <source>
        <dbReference type="Pfam" id="PF00296"/>
    </source>
</evidence>
<feature type="binding site" evidence="6">
    <location>
        <position position="99"/>
    </location>
    <ligand>
        <name>FMN</name>
        <dbReference type="ChEBI" id="CHEBI:58210"/>
    </ligand>
</feature>
<comment type="caution">
    <text evidence="8">The sequence shown here is derived from an EMBL/GenBank/DDBJ whole genome shotgun (WGS) entry which is preliminary data.</text>
</comment>
<sequence length="438" mass="47756">MSKAHMKLGAFLMAGGHHIAAWRHPDAVAEAGVDVDHFIALTRLAEAAKFDMVFFEDAAAIRERNINTASQAARSTMFEPLSLLAALAVNTSHIGLVATASTTYNEPYGLARTLASIDQLSGGRAGWNLVTSASELEAENFVSSGLRPHAQRYERAEEFEQAARMVWDSVDTGAYVADGKSYTDRSKLHPVDHHGTHFTVSGFLDSPRSPQGRPLMVQAGASDAGKNLAARTADVVFVAAQTLQEAQTYYADLKSRMPAFGRNPDDLKILPGVSPIVGRTESEARAKYDALQELIPDEVGVALLASYLSIKDLSQYPLEGPLPEMPATDGIQSRQQLIIDLARRENLSIRQVARNFAGARGHWQLIGTPAQIVDELEERFHGKAADGFNVMGAYFPGALQDFIAMVVPELRRRGLFRDEYEGRTLRENLGITIPARAA</sequence>
<proteinExistence type="inferred from homology"/>
<feature type="binding site" evidence="6">
    <location>
        <position position="222"/>
    </location>
    <ligand>
        <name>FMN</name>
        <dbReference type="ChEBI" id="CHEBI:58210"/>
    </ligand>
</feature>
<accession>A0A839UGR0</accession>
<feature type="domain" description="Luciferase-like" evidence="7">
    <location>
        <begin position="20"/>
        <end position="381"/>
    </location>
</feature>
<dbReference type="InterPro" id="IPR011251">
    <property type="entry name" value="Luciferase-like_dom"/>
</dbReference>
<evidence type="ECO:0000256" key="1">
    <source>
        <dbReference type="ARBA" id="ARBA00022630"/>
    </source>
</evidence>
<name>A0A839UGR0_9HYPH</name>
<keyword evidence="1 6" id="KW-0285">Flavoprotein</keyword>
<dbReference type="Pfam" id="PF00296">
    <property type="entry name" value="Bac_luciferase"/>
    <property type="match status" value="1"/>
</dbReference>
<keyword evidence="2 6" id="KW-0288">FMN</keyword>
<feature type="binding site" evidence="6">
    <location>
        <position position="57"/>
    </location>
    <ligand>
        <name>FMN</name>
        <dbReference type="ChEBI" id="CHEBI:58210"/>
    </ligand>
</feature>
<dbReference type="Proteomes" id="UP000554520">
    <property type="component" value="Unassembled WGS sequence"/>
</dbReference>
<dbReference type="GO" id="GO:0016705">
    <property type="term" value="F:oxidoreductase activity, acting on paired donors, with incorporation or reduction of molecular oxygen"/>
    <property type="evidence" value="ECO:0007669"/>
    <property type="project" value="InterPro"/>
</dbReference>
<dbReference type="InterPro" id="IPR051260">
    <property type="entry name" value="Diverse_substr_monoxygenases"/>
</dbReference>
<dbReference type="InterPro" id="IPR016215">
    <property type="entry name" value="NTA_MOA"/>
</dbReference>
<evidence type="ECO:0000256" key="3">
    <source>
        <dbReference type="ARBA" id="ARBA00023002"/>
    </source>
</evidence>
<evidence type="ECO:0000256" key="2">
    <source>
        <dbReference type="ARBA" id="ARBA00022643"/>
    </source>
</evidence>
<evidence type="ECO:0000256" key="5">
    <source>
        <dbReference type="ARBA" id="ARBA00033748"/>
    </source>
</evidence>